<dbReference type="STRING" id="29341.RSJ17_18085"/>
<dbReference type="GO" id="GO:0019202">
    <property type="term" value="F:amino acid kinase activity"/>
    <property type="evidence" value="ECO:0007669"/>
    <property type="project" value="TreeGrafter"/>
</dbReference>
<sequence>MMQLKKMVFDTDRTAEEILNNWHHDENTVIFWRASTNFVYRFEYNNKMYFLRFSHEDESSIEKITSELDFVHYLNKNSYSIACPVKSVNDNYIEIVKTEIGICCAVVFEAVKGINLDITEMSIEELEIWGKSLAELHLLSKKYKPKKYVRNSWKDQLEYVKNILEDFPEEKSALNELKRVYEWLNSMSISNKNFGLIHYDFQLDNIFWNDKSGSFNVIDFDDAVYHWYMMDIVCALELGELEDSKSKIILKSFLKGYCSVKKMEDEYIELIPKFKRYDNLLSFATLMRSMKDSDFVKDPDWLIKLRPRLIAWCDDYRREFEKPW</sequence>
<reference evidence="3 4" key="1">
    <citation type="journal article" date="2015" name="Infect. Genet. Evol.">
        <title>Genomic sequences of six botulinum neurotoxin-producing strains representing three clostridial species illustrate the mobility and diversity of botulinum neurotoxin genes.</title>
        <authorList>
            <person name="Smith T.J."/>
            <person name="Hill K.K."/>
            <person name="Xie G."/>
            <person name="Foley B.T."/>
            <person name="Williamson C.H."/>
            <person name="Foster J.T."/>
            <person name="Johnson S.L."/>
            <person name="Chertkov O."/>
            <person name="Teshima H."/>
            <person name="Gibbons H.S."/>
            <person name="Johnsky L.A."/>
            <person name="Karavis M.A."/>
            <person name="Smith L.A."/>
        </authorList>
    </citation>
    <scope>NUCLEOTIDE SEQUENCE [LARGE SCALE GENOMIC DNA]</scope>
    <source>
        <strain evidence="3 4">CDC 2741</strain>
    </source>
</reference>
<dbReference type="PANTHER" id="PTHR21064">
    <property type="entry name" value="AMINOGLYCOSIDE PHOSPHOTRANSFERASE DOMAIN-CONTAINING PROTEIN-RELATED"/>
    <property type="match status" value="1"/>
</dbReference>
<dbReference type="OrthoDB" id="4030632at2"/>
<accession>A0A0C1RBU9</accession>
<proteinExistence type="inferred from homology"/>
<evidence type="ECO:0000256" key="1">
    <source>
        <dbReference type="ARBA" id="ARBA00038240"/>
    </source>
</evidence>
<feature type="domain" description="Aminoglycoside phosphotransferase" evidence="2">
    <location>
        <begin position="37"/>
        <end position="238"/>
    </location>
</feature>
<keyword evidence="4" id="KW-1185">Reference proteome</keyword>
<name>A0A0C1RBU9_9CLOT</name>
<dbReference type="EMBL" id="AYSO01000013">
    <property type="protein sequence ID" value="KIE47866.1"/>
    <property type="molecule type" value="Genomic_DNA"/>
</dbReference>
<dbReference type="Pfam" id="PF01636">
    <property type="entry name" value="APH"/>
    <property type="match status" value="1"/>
</dbReference>
<evidence type="ECO:0000313" key="4">
    <source>
        <dbReference type="Proteomes" id="UP000031366"/>
    </source>
</evidence>
<evidence type="ECO:0000313" key="3">
    <source>
        <dbReference type="EMBL" id="KIE47866.1"/>
    </source>
</evidence>
<comment type="caution">
    <text evidence="3">The sequence shown here is derived from an EMBL/GenBank/DDBJ whole genome shotgun (WGS) entry which is preliminary data.</text>
</comment>
<dbReference type="InterPro" id="IPR011009">
    <property type="entry name" value="Kinase-like_dom_sf"/>
</dbReference>
<gene>
    <name evidence="3" type="ORF">U732_3572</name>
</gene>
<dbReference type="RefSeq" id="WP_039630774.1">
    <property type="nucleotide sequence ID" value="NZ_AYSO01000013.1"/>
</dbReference>
<organism evidence="3 4">
    <name type="scientific">Clostridium argentinense CDC 2741</name>
    <dbReference type="NCBI Taxonomy" id="1418104"/>
    <lineage>
        <taxon>Bacteria</taxon>
        <taxon>Bacillati</taxon>
        <taxon>Bacillota</taxon>
        <taxon>Clostridia</taxon>
        <taxon>Eubacteriales</taxon>
        <taxon>Clostridiaceae</taxon>
        <taxon>Clostridium</taxon>
    </lineage>
</organism>
<dbReference type="Proteomes" id="UP000031366">
    <property type="component" value="Unassembled WGS sequence"/>
</dbReference>
<dbReference type="AlphaFoldDB" id="A0A0C1RBU9"/>
<evidence type="ECO:0000259" key="2">
    <source>
        <dbReference type="Pfam" id="PF01636"/>
    </source>
</evidence>
<protein>
    <submittedName>
        <fullName evidence="3">Phosphotransferase enzyme family protein</fullName>
    </submittedName>
</protein>
<dbReference type="PANTHER" id="PTHR21064:SF6">
    <property type="entry name" value="AMINOGLYCOSIDE PHOSPHOTRANSFERASE DOMAIN-CONTAINING PROTEIN"/>
    <property type="match status" value="1"/>
</dbReference>
<keyword evidence="3" id="KW-0808">Transferase</keyword>
<dbReference type="Gene3D" id="3.90.1200.10">
    <property type="match status" value="1"/>
</dbReference>
<dbReference type="InterPro" id="IPR050249">
    <property type="entry name" value="Pseudomonas-type_ThrB"/>
</dbReference>
<dbReference type="InterPro" id="IPR002575">
    <property type="entry name" value="Aminoglycoside_PTrfase"/>
</dbReference>
<comment type="similarity">
    <text evidence="1">Belongs to the pseudomonas-type ThrB family.</text>
</comment>
<dbReference type="SUPFAM" id="SSF56112">
    <property type="entry name" value="Protein kinase-like (PK-like)"/>
    <property type="match status" value="1"/>
</dbReference>